<reference evidence="1 3" key="1">
    <citation type="submission" date="2014-02" db="EMBL/GenBank/DDBJ databases">
        <authorList>
            <person name="Sears C."/>
            <person name="Carroll K."/>
            <person name="Sack B.R."/>
            <person name="Qadri F."/>
            <person name="Myers L.L."/>
            <person name="Chung G.-T."/>
            <person name="Escheverria P."/>
            <person name="Fraser C.M."/>
            <person name="Sadzewicz L."/>
            <person name="Shefchek K.A."/>
            <person name="Tallon L."/>
            <person name="Das S.P."/>
            <person name="Daugherty S."/>
            <person name="Mongodin E.F."/>
        </authorList>
    </citation>
    <scope>NUCLEOTIDE SEQUENCE [LARGE SCALE GENOMIC DNA]</scope>
    <source>
        <strain evidence="1">3988T</strain>
        <strain evidence="3">3988T(B)14</strain>
    </source>
</reference>
<protein>
    <submittedName>
        <fullName evidence="1">Uncharacterized protein</fullName>
    </submittedName>
</protein>
<proteinExistence type="predicted"/>
<evidence type="ECO:0000313" key="3">
    <source>
        <dbReference type="Proteomes" id="UP000020529"/>
    </source>
</evidence>
<dbReference type="Proteomes" id="UP000020529">
    <property type="component" value="Unassembled WGS sequence"/>
</dbReference>
<organism evidence="1 3">
    <name type="scientific">Bacteroides fragilis str. 3988T(B)14</name>
    <dbReference type="NCBI Taxonomy" id="1339315"/>
    <lineage>
        <taxon>Bacteria</taxon>
        <taxon>Pseudomonadati</taxon>
        <taxon>Bacteroidota</taxon>
        <taxon>Bacteroidia</taxon>
        <taxon>Bacteroidales</taxon>
        <taxon>Bacteroidaceae</taxon>
        <taxon>Bacteroides</taxon>
    </lineage>
</organism>
<dbReference type="EMBL" id="JGCY01000057">
    <property type="protein sequence ID" value="EXY76943.1"/>
    <property type="molecule type" value="Genomic_DNA"/>
</dbReference>
<accession>A0A015SRM5</accession>
<evidence type="ECO:0000313" key="1">
    <source>
        <dbReference type="EMBL" id="EXY74859.1"/>
    </source>
</evidence>
<dbReference type="EMBL" id="JGCY01000259">
    <property type="protein sequence ID" value="EXY74859.1"/>
    <property type="molecule type" value="Genomic_DNA"/>
</dbReference>
<sequence>MDAKEQNIKTCKDSLARYIEEKELFGKMRNGVFKPLVFSTIRNYVNEIWNKMERKKKNQEGKR</sequence>
<name>A0A015SRM5_BACFG</name>
<comment type="caution">
    <text evidence="1">The sequence shown here is derived from an EMBL/GenBank/DDBJ whole genome shotgun (WGS) entry which is preliminary data.</text>
</comment>
<dbReference type="PATRIC" id="fig|1339315.3.peg.154"/>
<dbReference type="AlphaFoldDB" id="A0A015SRM5"/>
<gene>
    <name evidence="1" type="ORF">M124_1315</name>
    <name evidence="2" type="ORF">M124_4158</name>
</gene>
<evidence type="ECO:0000313" key="2">
    <source>
        <dbReference type="EMBL" id="EXY76943.1"/>
    </source>
</evidence>